<evidence type="ECO:0000256" key="2">
    <source>
        <dbReference type="ARBA" id="ARBA00004463"/>
    </source>
</evidence>
<dbReference type="GO" id="GO:0045087">
    <property type="term" value="P:innate immune response"/>
    <property type="evidence" value="ECO:0007669"/>
    <property type="project" value="UniProtKB-KW"/>
</dbReference>
<keyword evidence="12" id="KW-0539">Nucleus</keyword>
<protein>
    <recommendedName>
        <fullName evidence="3">Polyglutamine-binding protein 1</fullName>
    </recommendedName>
    <alternativeName>
        <fullName evidence="13">Polyglutamine tract-binding protein 1</fullName>
    </alternativeName>
</protein>
<dbReference type="InterPro" id="IPR036020">
    <property type="entry name" value="WW_dom_sf"/>
</dbReference>
<keyword evidence="10" id="KW-0804">Transcription</keyword>
<keyword evidence="4" id="KW-0597">Phosphoprotein</keyword>
<feature type="region of interest" description="Disordered" evidence="15">
    <location>
        <begin position="14"/>
        <end position="55"/>
    </location>
</feature>
<gene>
    <name evidence="17" type="primary">ORF32583</name>
</gene>
<proteinExistence type="predicted"/>
<feature type="domain" description="WW" evidence="16">
    <location>
        <begin position="129"/>
        <end position="163"/>
    </location>
</feature>
<evidence type="ECO:0000256" key="7">
    <source>
        <dbReference type="ARBA" id="ARBA00022737"/>
    </source>
</evidence>
<dbReference type="AlphaFoldDB" id="A0A0B6YR70"/>
<evidence type="ECO:0000256" key="10">
    <source>
        <dbReference type="ARBA" id="ARBA00023163"/>
    </source>
</evidence>
<feature type="region of interest" description="Disordered" evidence="15">
    <location>
        <begin position="183"/>
        <end position="303"/>
    </location>
</feature>
<evidence type="ECO:0000259" key="16">
    <source>
        <dbReference type="PROSITE" id="PS50020"/>
    </source>
</evidence>
<accession>A0A0B6YR70</accession>
<keyword evidence="5" id="KW-0399">Innate immunity</keyword>
<dbReference type="InterPro" id="IPR001202">
    <property type="entry name" value="WW_dom"/>
</dbReference>
<evidence type="ECO:0000256" key="3">
    <source>
        <dbReference type="ARBA" id="ARBA00021117"/>
    </source>
</evidence>
<evidence type="ECO:0000256" key="6">
    <source>
        <dbReference type="ARBA" id="ARBA00022664"/>
    </source>
</evidence>
<dbReference type="PANTHER" id="PTHR21737">
    <property type="entry name" value="POLYGLUTAMINE BINDING PROTEIN 1/MARVEL MEMBRANE-ASSOCIATING DOMAIN CONTAINING 3"/>
    <property type="match status" value="1"/>
</dbReference>
<dbReference type="Gene3D" id="3.40.30.10">
    <property type="entry name" value="Glutaredoxin"/>
    <property type="match status" value="1"/>
</dbReference>
<evidence type="ECO:0000256" key="1">
    <source>
        <dbReference type="ARBA" id="ARBA00004324"/>
    </source>
</evidence>
<feature type="compositionally biased region" description="Acidic residues" evidence="15">
    <location>
        <begin position="32"/>
        <end position="42"/>
    </location>
</feature>
<dbReference type="PANTHER" id="PTHR21737:SF3">
    <property type="entry name" value="POLYGLUTAMINE-BINDING PROTEIN 1"/>
    <property type="match status" value="1"/>
</dbReference>
<evidence type="ECO:0000256" key="15">
    <source>
        <dbReference type="SAM" id="MobiDB-lite"/>
    </source>
</evidence>
<comment type="subcellular location">
    <subcellularLocation>
        <location evidence="2">Cytoplasmic granule</location>
    </subcellularLocation>
    <subcellularLocation>
        <location evidence="1">Nucleus speckle</location>
    </subcellularLocation>
</comment>
<dbReference type="Pfam" id="PF00397">
    <property type="entry name" value="WW"/>
    <property type="match status" value="1"/>
</dbReference>
<dbReference type="GO" id="GO:0043021">
    <property type="term" value="F:ribonucleoprotein complex binding"/>
    <property type="evidence" value="ECO:0007669"/>
    <property type="project" value="TreeGrafter"/>
</dbReference>
<evidence type="ECO:0000313" key="17">
    <source>
        <dbReference type="EMBL" id="CEK58286.1"/>
    </source>
</evidence>
<keyword evidence="9" id="KW-0805">Transcription regulation</keyword>
<reference evidence="17" key="1">
    <citation type="submission" date="2014-12" db="EMBL/GenBank/DDBJ databases">
        <title>Insight into the proteome of Arion vulgaris.</title>
        <authorList>
            <person name="Aradska J."/>
            <person name="Bulat T."/>
            <person name="Smidak R."/>
            <person name="Sarate P."/>
            <person name="Gangsoo J."/>
            <person name="Sialana F."/>
            <person name="Bilban M."/>
            <person name="Lubec G."/>
        </authorList>
    </citation>
    <scope>NUCLEOTIDE SEQUENCE</scope>
    <source>
        <tissue evidence="17">Skin</tissue>
    </source>
</reference>
<evidence type="ECO:0000256" key="5">
    <source>
        <dbReference type="ARBA" id="ARBA00022588"/>
    </source>
</evidence>
<feature type="compositionally biased region" description="Acidic residues" evidence="15">
    <location>
        <begin position="186"/>
        <end position="198"/>
    </location>
</feature>
<evidence type="ECO:0000256" key="8">
    <source>
        <dbReference type="ARBA" id="ARBA00022859"/>
    </source>
</evidence>
<keyword evidence="11" id="KW-0508">mRNA splicing</keyword>
<feature type="compositionally biased region" description="Acidic residues" evidence="15">
    <location>
        <begin position="206"/>
        <end position="222"/>
    </location>
</feature>
<comment type="subunit">
    <text evidence="14">Interacts with POU3F2/Brn-2, ATXN1, TXNL4A, HTT and AR. Interaction with ATXN1 correlates positively with the length of the polyglutamine tract. Interacts with RNA polymerase II large subunit in a phosphorylation-dependent manner. Forms a ternary complex with ATXN1 mutant and phosphorylated RNA polymerase II. Interacts (via C-terminus) with TXNL4A and CD2BP2. Interacts (via WW domain) with ATN1 and SF3B1, and may interact with additional splice factors. Interacts (via WW domain) with WBP11; Leading to reduce interaction between PQBP1 and TXNL4A. Interacts with CAPRIN1. Interacts with DDX1. Interacts with SFPQ. Interacts with KHSRP.</text>
</comment>
<organism evidence="17">
    <name type="scientific">Arion vulgaris</name>
    <dbReference type="NCBI Taxonomy" id="1028688"/>
    <lineage>
        <taxon>Eukaryota</taxon>
        <taxon>Metazoa</taxon>
        <taxon>Spiralia</taxon>
        <taxon>Lophotrochozoa</taxon>
        <taxon>Mollusca</taxon>
        <taxon>Gastropoda</taxon>
        <taxon>Heterobranchia</taxon>
        <taxon>Euthyneura</taxon>
        <taxon>Panpulmonata</taxon>
        <taxon>Eupulmonata</taxon>
        <taxon>Stylommatophora</taxon>
        <taxon>Helicina</taxon>
        <taxon>Arionoidea</taxon>
        <taxon>Arionidae</taxon>
        <taxon>Arion</taxon>
    </lineage>
</organism>
<evidence type="ECO:0000256" key="11">
    <source>
        <dbReference type="ARBA" id="ARBA00023187"/>
    </source>
</evidence>
<dbReference type="SUPFAM" id="SSF51045">
    <property type="entry name" value="WW domain"/>
    <property type="match status" value="1"/>
</dbReference>
<keyword evidence="8" id="KW-0391">Immunity</keyword>
<sequence>MPLPAALQARLAKRGIVDTKIEQPKTPSKPEEVEEVFAEDYDDPSKPEPTPQPQVQPVIPSQQPVVPHLSQGIIDLVGEGPIFFKTTACPNRSNPYHECLNYCKKRYGMREWDPDSGMIKRRDRMITRYPLPDGWVEVGDYDTGRFYYWNVHTDEVSWLSPTHPKAQISRPAENLGIVGKIGNLDSDGEEEVEEEEPMDTSLVELNSDDSGSDTSLSDEEEIIETKPKKGRGRQGYGKRDALDPMDPAAYSDIPRGGWSEGLDQRGKAKTGVDTTASGPLFQQRPYPSPGEILRANQGIKKKK</sequence>
<dbReference type="GO" id="GO:0016607">
    <property type="term" value="C:nuclear speck"/>
    <property type="evidence" value="ECO:0007669"/>
    <property type="project" value="UniProtKB-SubCell"/>
</dbReference>
<dbReference type="SMART" id="SM00456">
    <property type="entry name" value="WW"/>
    <property type="match status" value="1"/>
</dbReference>
<evidence type="ECO:0000256" key="12">
    <source>
        <dbReference type="ARBA" id="ARBA00023242"/>
    </source>
</evidence>
<dbReference type="EMBL" id="HACG01011421">
    <property type="protein sequence ID" value="CEK58286.1"/>
    <property type="molecule type" value="Transcribed_RNA"/>
</dbReference>
<evidence type="ECO:0000256" key="14">
    <source>
        <dbReference type="ARBA" id="ARBA00046362"/>
    </source>
</evidence>
<name>A0A0B6YR70_9EUPU</name>
<dbReference type="PROSITE" id="PS50020">
    <property type="entry name" value="WW_DOMAIN_2"/>
    <property type="match status" value="1"/>
</dbReference>
<dbReference type="GO" id="GO:0005737">
    <property type="term" value="C:cytoplasm"/>
    <property type="evidence" value="ECO:0007669"/>
    <property type="project" value="TreeGrafter"/>
</dbReference>
<keyword evidence="6" id="KW-0507">mRNA processing</keyword>
<dbReference type="Gene3D" id="2.20.70.10">
    <property type="match status" value="1"/>
</dbReference>
<keyword evidence="7" id="KW-0677">Repeat</keyword>
<evidence type="ECO:0000256" key="4">
    <source>
        <dbReference type="ARBA" id="ARBA00022553"/>
    </source>
</evidence>
<dbReference type="GO" id="GO:0000380">
    <property type="term" value="P:alternative mRNA splicing, via spliceosome"/>
    <property type="evidence" value="ECO:0007669"/>
    <property type="project" value="TreeGrafter"/>
</dbReference>
<evidence type="ECO:0000256" key="9">
    <source>
        <dbReference type="ARBA" id="ARBA00023015"/>
    </source>
</evidence>
<feature type="compositionally biased region" description="Basic and acidic residues" evidence="15">
    <location>
        <begin position="15"/>
        <end position="31"/>
    </location>
</feature>
<evidence type="ECO:0000256" key="13">
    <source>
        <dbReference type="ARBA" id="ARBA00042167"/>
    </source>
</evidence>